<evidence type="ECO:0008006" key="4">
    <source>
        <dbReference type="Google" id="ProtNLM"/>
    </source>
</evidence>
<dbReference type="RefSeq" id="WP_092671568.1">
    <property type="nucleotide sequence ID" value="NZ_FOXS01000002.1"/>
</dbReference>
<feature type="signal peptide" evidence="1">
    <location>
        <begin position="1"/>
        <end position="22"/>
    </location>
</feature>
<proteinExistence type="predicted"/>
<dbReference type="STRING" id="1227077.SAMN04515668_1905"/>
<gene>
    <name evidence="2" type="ORF">SAMN04515668_1905</name>
</gene>
<dbReference type="EMBL" id="FOXS01000002">
    <property type="protein sequence ID" value="SFQ32264.1"/>
    <property type="molecule type" value="Genomic_DNA"/>
</dbReference>
<dbReference type="AlphaFoldDB" id="A0A1I5XK07"/>
<feature type="chain" id="PRO_5011442194" description="Lipocalin-like domain-containing protein" evidence="1">
    <location>
        <begin position="23"/>
        <end position="201"/>
    </location>
</feature>
<dbReference type="OrthoDB" id="850811at2"/>
<organism evidence="2 3">
    <name type="scientific">Hymenobacter arizonensis</name>
    <name type="common">Siccationidurans arizonensis</name>
    <dbReference type="NCBI Taxonomy" id="1227077"/>
    <lineage>
        <taxon>Bacteria</taxon>
        <taxon>Pseudomonadati</taxon>
        <taxon>Bacteroidota</taxon>
        <taxon>Cytophagia</taxon>
        <taxon>Cytophagales</taxon>
        <taxon>Hymenobacteraceae</taxon>
        <taxon>Hymenobacter</taxon>
    </lineage>
</organism>
<reference evidence="3" key="1">
    <citation type="submission" date="2016-10" db="EMBL/GenBank/DDBJ databases">
        <authorList>
            <person name="Varghese N."/>
            <person name="Submissions S."/>
        </authorList>
    </citation>
    <scope>NUCLEOTIDE SEQUENCE [LARGE SCALE GENOMIC DNA]</scope>
    <source>
        <strain evidence="3">OR362-8,ATCC BAA-1266,JCM 13504</strain>
    </source>
</reference>
<accession>A0A1I5XK07</accession>
<sequence length="201" mass="21591">MKIFTRTLLLVALASASGIFTACSDKTEAPAPADPTPTFKMGSYFDFVTTTPAGGTAHTGFGTTHSALDIKGTASLAPQVLALDFIAGTDNAYFEVDRAKLSAAWTGTYTLRCRNRPTDAVFTSYIYKVTTGSVIYRLSDFTQDLTGNVTITAYDAKRQLVSGSFEVRAPEQRDPTTTSTTAPKCTILLAGEFNNMKVKPQ</sequence>
<name>A0A1I5XK07_HYMAR</name>
<keyword evidence="1" id="KW-0732">Signal</keyword>
<keyword evidence="3" id="KW-1185">Reference proteome</keyword>
<evidence type="ECO:0000313" key="2">
    <source>
        <dbReference type="EMBL" id="SFQ32264.1"/>
    </source>
</evidence>
<evidence type="ECO:0000313" key="3">
    <source>
        <dbReference type="Proteomes" id="UP000199029"/>
    </source>
</evidence>
<dbReference type="Proteomes" id="UP000199029">
    <property type="component" value="Unassembled WGS sequence"/>
</dbReference>
<dbReference type="PROSITE" id="PS51257">
    <property type="entry name" value="PROKAR_LIPOPROTEIN"/>
    <property type="match status" value="1"/>
</dbReference>
<evidence type="ECO:0000256" key="1">
    <source>
        <dbReference type="SAM" id="SignalP"/>
    </source>
</evidence>
<protein>
    <recommendedName>
        <fullName evidence="4">Lipocalin-like domain-containing protein</fullName>
    </recommendedName>
</protein>